<dbReference type="PANTHER" id="PTHR22911:SF135">
    <property type="entry name" value="BLR4310 PROTEIN"/>
    <property type="match status" value="1"/>
</dbReference>
<name>A0A840CAF7_9RHOB</name>
<feature type="transmembrane region" description="Helical" evidence="1">
    <location>
        <begin position="36"/>
        <end position="53"/>
    </location>
</feature>
<feature type="transmembrane region" description="Helical" evidence="1">
    <location>
        <begin position="261"/>
        <end position="279"/>
    </location>
</feature>
<dbReference type="SUPFAM" id="SSF103481">
    <property type="entry name" value="Multidrug resistance efflux transporter EmrE"/>
    <property type="match status" value="2"/>
</dbReference>
<keyword evidence="4" id="KW-1185">Reference proteome</keyword>
<feature type="domain" description="EamA" evidence="2">
    <location>
        <begin position="5"/>
        <end position="137"/>
    </location>
</feature>
<reference evidence="3" key="1">
    <citation type="submission" date="2020-08" db="EMBL/GenBank/DDBJ databases">
        <title>Genomic Encyclopedia of Type Strains, Phase IV (KMG-IV): sequencing the most valuable type-strain genomes for metagenomic binning, comparative biology and taxonomic classification.</title>
        <authorList>
            <person name="Goeker M."/>
        </authorList>
    </citation>
    <scope>NUCLEOTIDE SEQUENCE [LARGE SCALE GENOMIC DNA]</scope>
    <source>
        <strain evidence="3">DSM 105040</strain>
    </source>
</reference>
<protein>
    <submittedName>
        <fullName evidence="3">Drug/metabolite transporter (DMT)-like permease</fullName>
    </submittedName>
</protein>
<accession>A0A840CAF7</accession>
<dbReference type="InterPro" id="IPR000620">
    <property type="entry name" value="EamA_dom"/>
</dbReference>
<dbReference type="Gene3D" id="1.10.3730.20">
    <property type="match status" value="2"/>
</dbReference>
<feature type="transmembrane region" description="Helical" evidence="1">
    <location>
        <begin position="7"/>
        <end position="24"/>
    </location>
</feature>
<proteinExistence type="predicted"/>
<feature type="transmembrane region" description="Helical" evidence="1">
    <location>
        <begin position="237"/>
        <end position="255"/>
    </location>
</feature>
<organism evidence="3 4">
    <name type="scientific">Actibacterium naphthalenivorans</name>
    <dbReference type="NCBI Taxonomy" id="1614693"/>
    <lineage>
        <taxon>Bacteria</taxon>
        <taxon>Pseudomonadati</taxon>
        <taxon>Pseudomonadota</taxon>
        <taxon>Alphaproteobacteria</taxon>
        <taxon>Rhodobacterales</taxon>
        <taxon>Roseobacteraceae</taxon>
        <taxon>Actibacterium</taxon>
    </lineage>
</organism>
<feature type="domain" description="EamA" evidence="2">
    <location>
        <begin position="147"/>
        <end position="273"/>
    </location>
</feature>
<feature type="transmembrane region" description="Helical" evidence="1">
    <location>
        <begin position="208"/>
        <end position="225"/>
    </location>
</feature>
<sequence>MDNFRGILLMVAAMAGFAVEDMFIKRAAETLPVGQILLILGFGASTIFSVMALRRGQRLFSRSLLSRPVMLRNGGEVVGTFGLVTAIALTPISSASAILQATPLVVTLGAALFLGEQVGWRRWSAIAVGLAGVLLVIRPGLEGFRPASLFALFGVFGLATRDLATRATPRSVSSLQLSAYGFAMLVPLGAALLIIAAPPQPVSAVNGARLAGAIAMGAVSYYALVEAMRVGDVSVITPFRYSRLLFALIIGTLAFGERPDAMTLIGSAVIIGSGLYTFARERALSSRRKGR</sequence>
<dbReference type="Proteomes" id="UP000585681">
    <property type="component" value="Unassembled WGS sequence"/>
</dbReference>
<keyword evidence="1" id="KW-0812">Transmembrane</keyword>
<evidence type="ECO:0000259" key="2">
    <source>
        <dbReference type="Pfam" id="PF00892"/>
    </source>
</evidence>
<evidence type="ECO:0000313" key="3">
    <source>
        <dbReference type="EMBL" id="MBB4022070.1"/>
    </source>
</evidence>
<keyword evidence="1" id="KW-0472">Membrane</keyword>
<dbReference type="AlphaFoldDB" id="A0A840CAF7"/>
<dbReference type="InterPro" id="IPR037185">
    <property type="entry name" value="EmrE-like"/>
</dbReference>
<feature type="transmembrane region" description="Helical" evidence="1">
    <location>
        <begin position="74"/>
        <end position="92"/>
    </location>
</feature>
<evidence type="ECO:0000256" key="1">
    <source>
        <dbReference type="SAM" id="Phobius"/>
    </source>
</evidence>
<feature type="transmembrane region" description="Helical" evidence="1">
    <location>
        <begin position="122"/>
        <end position="141"/>
    </location>
</feature>
<dbReference type="RefSeq" id="WP_054538761.1">
    <property type="nucleotide sequence ID" value="NZ_JACIEQ010000002.1"/>
</dbReference>
<gene>
    <name evidence="3" type="ORF">GGR17_001879</name>
</gene>
<dbReference type="Pfam" id="PF00892">
    <property type="entry name" value="EamA"/>
    <property type="match status" value="2"/>
</dbReference>
<dbReference type="PANTHER" id="PTHR22911">
    <property type="entry name" value="ACYL-MALONYL CONDENSING ENZYME-RELATED"/>
    <property type="match status" value="1"/>
</dbReference>
<dbReference type="EMBL" id="JACIEQ010000002">
    <property type="protein sequence ID" value="MBB4022070.1"/>
    <property type="molecule type" value="Genomic_DNA"/>
</dbReference>
<feature type="transmembrane region" description="Helical" evidence="1">
    <location>
        <begin position="177"/>
        <end position="196"/>
    </location>
</feature>
<comment type="caution">
    <text evidence="3">The sequence shown here is derived from an EMBL/GenBank/DDBJ whole genome shotgun (WGS) entry which is preliminary data.</text>
</comment>
<dbReference type="GO" id="GO:0016020">
    <property type="term" value="C:membrane"/>
    <property type="evidence" value="ECO:0007669"/>
    <property type="project" value="InterPro"/>
</dbReference>
<evidence type="ECO:0000313" key="4">
    <source>
        <dbReference type="Proteomes" id="UP000585681"/>
    </source>
</evidence>
<keyword evidence="1" id="KW-1133">Transmembrane helix</keyword>